<dbReference type="GO" id="GO:0015627">
    <property type="term" value="C:type II protein secretion system complex"/>
    <property type="evidence" value="ECO:0007669"/>
    <property type="project" value="TreeGrafter"/>
</dbReference>
<feature type="domain" description="Type II/III secretion system secretin-like" evidence="3">
    <location>
        <begin position="244"/>
        <end position="398"/>
    </location>
</feature>
<dbReference type="InterPro" id="IPR050810">
    <property type="entry name" value="Bact_Secretion_Sys_Channel"/>
</dbReference>
<dbReference type="RefSeq" id="WP_067008693.1">
    <property type="nucleotide sequence ID" value="NZ_CP065728.1"/>
</dbReference>
<evidence type="ECO:0000313" key="7">
    <source>
        <dbReference type="Proteomes" id="UP000092575"/>
    </source>
</evidence>
<evidence type="ECO:0000313" key="8">
    <source>
        <dbReference type="Proteomes" id="UP000594834"/>
    </source>
</evidence>
<feature type="domain" description="Pilus formation protein N-terminal" evidence="4">
    <location>
        <begin position="28"/>
        <end position="87"/>
    </location>
</feature>
<reference evidence="5 7" key="1">
    <citation type="submission" date="2016-05" db="EMBL/GenBank/DDBJ databases">
        <title>Draft genome sequence of Moraxella nonliquefaciens CCUG 348T.</title>
        <authorList>
            <person name="Salva-Serra F."/>
            <person name="Engstrom-Jakobsson H."/>
            <person name="Thorell K."/>
            <person name="Gonzales-Siles L."/>
            <person name="Karlsson R."/>
            <person name="Boulund F."/>
            <person name="Engstrand L."/>
            <person name="Kristiansson E."/>
            <person name="Moore E."/>
        </authorList>
    </citation>
    <scope>NUCLEOTIDE SEQUENCE [LARGE SCALE GENOMIC DNA]</scope>
    <source>
        <strain evidence="5 7">CCUG 348</strain>
    </source>
</reference>
<evidence type="ECO:0000313" key="6">
    <source>
        <dbReference type="EMBL" id="QPT45469.1"/>
    </source>
</evidence>
<comment type="similarity">
    <text evidence="2">Belongs to the bacterial secretin family.</text>
</comment>
<evidence type="ECO:0000256" key="1">
    <source>
        <dbReference type="ARBA" id="ARBA00004442"/>
    </source>
</evidence>
<evidence type="ECO:0000259" key="4">
    <source>
        <dbReference type="Pfam" id="PF13629"/>
    </source>
</evidence>
<dbReference type="Pfam" id="PF00263">
    <property type="entry name" value="Secretin"/>
    <property type="match status" value="1"/>
</dbReference>
<dbReference type="Pfam" id="PF13629">
    <property type="entry name" value="T2SS-T3SS_pil_N"/>
    <property type="match status" value="1"/>
</dbReference>
<proteinExistence type="inferred from homology"/>
<gene>
    <name evidence="5" type="ORF">A7456_10530</name>
    <name evidence="6" type="ORF">I6G26_05700</name>
</gene>
<organism evidence="5 7">
    <name type="scientific">Moraxella nonliquefaciens</name>
    <dbReference type="NCBI Taxonomy" id="478"/>
    <lineage>
        <taxon>Bacteria</taxon>
        <taxon>Pseudomonadati</taxon>
        <taxon>Pseudomonadota</taxon>
        <taxon>Gammaproteobacteria</taxon>
        <taxon>Moraxellales</taxon>
        <taxon>Moraxellaceae</taxon>
        <taxon>Moraxella</taxon>
    </lineage>
</organism>
<sequence>MRFIFKPKIIAVYLLVMYAQIGMADIRHQPMTLYVGQSEFISDSSISKVAVGSDEILSAVGIDNKGILITGMKSGDTTIKVWRKNSLQTINTHVYPANLIKMKYDIENFMNAYPNTSVRILGDKIVVEGDDLDVVSKAKIDAFLSGFNYVTNLTSAKTLEPDVTDQRMIYFDVKILEVSRSSMDNLGIQWDTQVNGPGIAIAGEFKKSSGYVNGLEGAPSGTKIAPFASYAGLISSIASRVNLMESQGLARLIAHPVLSCKNGGSAKFLSGGQMPYNAASATGTPSVDFKEYGISLDVKPVIQADGSIVANISAEVSEVDTSVVIDGVPGLLTRRTQTEFSLQNAQTIILSGLNSLQNSTAHANVPGVSKVPLLGGLFRNKAITDKQTELLFIVTPIIYSESPMQETILRADDIIQKSNANNQLLPIDFFNSLENRIEFDTPITAP</sequence>
<dbReference type="PANTHER" id="PTHR30332">
    <property type="entry name" value="PROBABLE GENERAL SECRETION PATHWAY PROTEIN D"/>
    <property type="match status" value="1"/>
</dbReference>
<dbReference type="Proteomes" id="UP000594834">
    <property type="component" value="Chromosome"/>
</dbReference>
<dbReference type="PANTHER" id="PTHR30332:SF17">
    <property type="entry name" value="TYPE IV PILIATION SYSTEM PROTEIN DR_0774-RELATED"/>
    <property type="match status" value="1"/>
</dbReference>
<dbReference type="InterPro" id="IPR004846">
    <property type="entry name" value="T2SS/T3SS_dom"/>
</dbReference>
<keyword evidence="8" id="KW-1185">Reference proteome</keyword>
<evidence type="ECO:0000313" key="5">
    <source>
        <dbReference type="EMBL" id="OBX84503.1"/>
    </source>
</evidence>
<dbReference type="GO" id="GO:0009306">
    <property type="term" value="P:protein secretion"/>
    <property type="evidence" value="ECO:0007669"/>
    <property type="project" value="InterPro"/>
</dbReference>
<evidence type="ECO:0000259" key="3">
    <source>
        <dbReference type="Pfam" id="PF00263"/>
    </source>
</evidence>
<reference evidence="6 8" key="2">
    <citation type="submission" date="2020-12" db="EMBL/GenBank/DDBJ databases">
        <title>FDA dAtabase for Regulatory Grade micrObial Sequences (FDA-ARGOS): Supporting development and validation of Infectious Disease Dx tests.</title>
        <authorList>
            <person name="Sproer C."/>
            <person name="Gronow S."/>
            <person name="Severitt S."/>
            <person name="Schroder I."/>
            <person name="Tallon L."/>
            <person name="Sadzewicz L."/>
            <person name="Zhao X."/>
            <person name="Boylan J."/>
            <person name="Ott S."/>
            <person name="Bowen H."/>
            <person name="Vavikolanu K."/>
            <person name="Mehta A."/>
            <person name="Aluvathingal J."/>
            <person name="Nadendla S."/>
            <person name="Lowell S."/>
            <person name="Myers T."/>
            <person name="Yan Y."/>
            <person name="Sichtig H."/>
        </authorList>
    </citation>
    <scope>NUCLEOTIDE SEQUENCE [LARGE SCALE GENOMIC DNA]</scope>
    <source>
        <strain evidence="6 8">FDAARGOS_869</strain>
    </source>
</reference>
<dbReference type="EMBL" id="CP065728">
    <property type="protein sequence ID" value="QPT45469.1"/>
    <property type="molecule type" value="Genomic_DNA"/>
</dbReference>
<evidence type="ECO:0000256" key="2">
    <source>
        <dbReference type="RuleBase" id="RU004003"/>
    </source>
</evidence>
<dbReference type="AlphaFoldDB" id="A0A1B8QL81"/>
<comment type="subcellular location">
    <subcellularLocation>
        <location evidence="1">Cell outer membrane</location>
    </subcellularLocation>
</comment>
<dbReference type="InterPro" id="IPR003522">
    <property type="entry name" value="T3SS_OM_pore_YscC"/>
</dbReference>
<protein>
    <submittedName>
        <fullName evidence="6">Pilus assembly protein N-terminal domain-containing protein</fullName>
    </submittedName>
</protein>
<dbReference type="PRINTS" id="PR01337">
    <property type="entry name" value="TYPE3OMGPROT"/>
</dbReference>
<dbReference type="Proteomes" id="UP000092575">
    <property type="component" value="Unassembled WGS sequence"/>
</dbReference>
<dbReference type="InterPro" id="IPR032789">
    <property type="entry name" value="T2SS-T3SS_pil_N"/>
</dbReference>
<dbReference type="GO" id="GO:0009279">
    <property type="term" value="C:cell outer membrane"/>
    <property type="evidence" value="ECO:0007669"/>
    <property type="project" value="UniProtKB-SubCell"/>
</dbReference>
<accession>A0A1B8QL81</accession>
<name>A0A1B8QL81_MORNO</name>
<dbReference type="STRING" id="478.A7456_10530"/>
<dbReference type="EMBL" id="LXTW01000015">
    <property type="protein sequence ID" value="OBX84503.1"/>
    <property type="molecule type" value="Genomic_DNA"/>
</dbReference>